<accession>A0A162MQ12</accession>
<keyword evidence="2" id="KW-0539">Nucleus</keyword>
<sequence>MKGGDEHEHEFGCLPSGDRSVSSPITVFFCPRDDYNEGPYSNRSQSSAPFSVGSSPLAAAVPPPPPPPLPPPLLPFPSVTTSLQPGPLGVPIAPLPLPYPFSQAAVDLRRINASQSIGSRPPTANSNISQFAMGTQLTASTSRRNSAQEVTSSRSPPTPHSRKSSQASVYIGLGIVESRRDGGGSQQERLSPVKQELTGGSPFITTPETKAASSPSSAHLKCDESVPDCLNCRKGNRECKRGLRLNFIDIQTKPIPYVPTVSNWNVDFLDESRLIASEYVGGVNRYSRIEQAVTTPPREAGTEGQATKRRRPSGHAAGSPGNGRERKATIEPGHGHSAANSLATEKSGAGGSRKKNNSRDEFYNAPSPRMTARAVPSVGTERAISSEGKSSLSVIQNESSQRKHVYETGGDAWSAASSTVPREAGSPSTASWRSGHIGSGGKGSENTAHVVSATDLLNDNMLEDRPTSASTRAALVRDHDRKVGFNATAGAFHIDRSNDRSTEAKGEREYLSSPDEVLFMQVFVEEVGVWMDSLDNDKHFSRIVPFLALQSPMLLNASLACGVKHLTLVNQSYKDDKALFYYDTATTQLLRTLQDPSRNIAECATTAVVLNVYEIMSEKPTERMSHIAGARALIRECGWDARSKGIGAACFWLNIGMEVLSCLAFHWPISWDPDQWGLDLAFAGGDNSSTVGGDDETWVHRMFYIVAKIANFEANTPHFQEASPQSEQARSQSRMEEWKNLNYLYRGVASVAIRSLATAALVLRDPREQDEVVSLLRNINAQTGWRINKIYSELQQAWGRDIKNPASSAAAAATTAPPFASTPDPSPGGEIANRLGFPSHARFGPVASTLPPRANVPAGPALTTAFTAHRRDLAGTVSTVPGGLPHHLLVRSTTPIASPVSSVASAFPSTRLSPATAAPRPYRPPQTTNPLLQADFSLSDHPYKTFYRPPNDTNNPQKY</sequence>
<evidence type="ECO:0000313" key="5">
    <source>
        <dbReference type="Proteomes" id="UP000076874"/>
    </source>
</evidence>
<dbReference type="GO" id="GO:0000981">
    <property type="term" value="F:DNA-binding transcription factor activity, RNA polymerase II-specific"/>
    <property type="evidence" value="ECO:0007669"/>
    <property type="project" value="InterPro"/>
</dbReference>
<dbReference type="GO" id="GO:0005634">
    <property type="term" value="C:nucleus"/>
    <property type="evidence" value="ECO:0007669"/>
    <property type="project" value="UniProtKB-SubCell"/>
</dbReference>
<feature type="region of interest" description="Disordered" evidence="3">
    <location>
        <begin position="1"/>
        <end position="23"/>
    </location>
</feature>
<feature type="compositionally biased region" description="Polar residues" evidence="3">
    <location>
        <begin position="39"/>
        <end position="54"/>
    </location>
</feature>
<dbReference type="Proteomes" id="UP000076874">
    <property type="component" value="Unassembled WGS sequence"/>
</dbReference>
<feature type="compositionally biased region" description="Polar residues" evidence="3">
    <location>
        <begin position="415"/>
        <end position="432"/>
    </location>
</feature>
<dbReference type="GO" id="GO:0008270">
    <property type="term" value="F:zinc ion binding"/>
    <property type="evidence" value="ECO:0007669"/>
    <property type="project" value="InterPro"/>
</dbReference>
<evidence type="ECO:0000256" key="1">
    <source>
        <dbReference type="ARBA" id="ARBA00004123"/>
    </source>
</evidence>
<feature type="region of interest" description="Disordered" evidence="3">
    <location>
        <begin position="809"/>
        <end position="835"/>
    </location>
</feature>
<dbReference type="GO" id="GO:0000976">
    <property type="term" value="F:transcription cis-regulatory region binding"/>
    <property type="evidence" value="ECO:0007669"/>
    <property type="project" value="TreeGrafter"/>
</dbReference>
<feature type="compositionally biased region" description="Pro residues" evidence="3">
    <location>
        <begin position="61"/>
        <end position="75"/>
    </location>
</feature>
<dbReference type="InterPro" id="IPR021858">
    <property type="entry name" value="Fun_TF"/>
</dbReference>
<proteinExistence type="predicted"/>
<comment type="caution">
    <text evidence="4">The sequence shown here is derived from an EMBL/GenBank/DDBJ whole genome shotgun (WGS) entry which is preliminary data.</text>
</comment>
<dbReference type="Pfam" id="PF11951">
    <property type="entry name" value="Fungal_trans_2"/>
    <property type="match status" value="1"/>
</dbReference>
<feature type="compositionally biased region" description="Low complexity" evidence="3">
    <location>
        <begin position="809"/>
        <end position="823"/>
    </location>
</feature>
<reference evidence="4 5" key="1">
    <citation type="journal article" date="2016" name="Genome Biol. Evol.">
        <title>Divergent and convergent evolution of fungal pathogenicity.</title>
        <authorList>
            <person name="Shang Y."/>
            <person name="Xiao G."/>
            <person name="Zheng P."/>
            <person name="Cen K."/>
            <person name="Zhan S."/>
            <person name="Wang C."/>
        </authorList>
    </citation>
    <scope>NUCLEOTIDE SEQUENCE [LARGE SCALE GENOMIC DNA]</scope>
    <source>
        <strain evidence="4 5">RCEF 264</strain>
    </source>
</reference>
<feature type="compositionally biased region" description="Polar residues" evidence="3">
    <location>
        <begin position="387"/>
        <end position="399"/>
    </location>
</feature>
<feature type="region of interest" description="Disordered" evidence="3">
    <location>
        <begin position="36"/>
        <end position="75"/>
    </location>
</feature>
<evidence type="ECO:0000313" key="4">
    <source>
        <dbReference type="EMBL" id="OAA68299.1"/>
    </source>
</evidence>
<dbReference type="OrthoDB" id="4078573at2759"/>
<feature type="region of interest" description="Disordered" evidence="3">
    <location>
        <begin position="290"/>
        <end position="446"/>
    </location>
</feature>
<dbReference type="CDD" id="cd00067">
    <property type="entry name" value="GAL4"/>
    <property type="match status" value="1"/>
</dbReference>
<keyword evidence="5" id="KW-1185">Reference proteome</keyword>
<feature type="compositionally biased region" description="Polar residues" evidence="3">
    <location>
        <begin position="137"/>
        <end position="150"/>
    </location>
</feature>
<dbReference type="AlphaFoldDB" id="A0A162MQ12"/>
<dbReference type="PANTHER" id="PTHR37534">
    <property type="entry name" value="TRANSCRIPTIONAL ACTIVATOR PROTEIN UGA3"/>
    <property type="match status" value="1"/>
</dbReference>
<feature type="region of interest" description="Disordered" evidence="3">
    <location>
        <begin position="905"/>
        <end position="935"/>
    </location>
</feature>
<dbReference type="STRING" id="1081102.A0A162MQ12"/>
<evidence type="ECO:0000256" key="2">
    <source>
        <dbReference type="ARBA" id="ARBA00023242"/>
    </source>
</evidence>
<organism evidence="4 5">
    <name type="scientific">Niveomyces insectorum RCEF 264</name>
    <dbReference type="NCBI Taxonomy" id="1081102"/>
    <lineage>
        <taxon>Eukaryota</taxon>
        <taxon>Fungi</taxon>
        <taxon>Dikarya</taxon>
        <taxon>Ascomycota</taxon>
        <taxon>Pezizomycotina</taxon>
        <taxon>Sordariomycetes</taxon>
        <taxon>Hypocreomycetidae</taxon>
        <taxon>Hypocreales</taxon>
        <taxon>Cordycipitaceae</taxon>
        <taxon>Niveomyces</taxon>
    </lineage>
</organism>
<dbReference type="EMBL" id="AZHD01000001">
    <property type="protein sequence ID" value="OAA68299.1"/>
    <property type="molecule type" value="Genomic_DNA"/>
</dbReference>
<dbReference type="GO" id="GO:0045944">
    <property type="term" value="P:positive regulation of transcription by RNA polymerase II"/>
    <property type="evidence" value="ECO:0007669"/>
    <property type="project" value="TreeGrafter"/>
</dbReference>
<feature type="region of interest" description="Disordered" evidence="3">
    <location>
        <begin position="137"/>
        <end position="167"/>
    </location>
</feature>
<comment type="subcellular location">
    <subcellularLocation>
        <location evidence="1">Nucleus</location>
    </subcellularLocation>
</comment>
<dbReference type="InterPro" id="IPR001138">
    <property type="entry name" value="Zn2Cys6_DnaBD"/>
</dbReference>
<feature type="compositionally biased region" description="Low complexity" evidence="3">
    <location>
        <begin position="905"/>
        <end position="928"/>
    </location>
</feature>
<gene>
    <name evidence="4" type="ORF">SPI_00494</name>
</gene>
<feature type="compositionally biased region" description="Basic and acidic residues" evidence="3">
    <location>
        <begin position="1"/>
        <end position="11"/>
    </location>
</feature>
<evidence type="ECO:0000256" key="3">
    <source>
        <dbReference type="SAM" id="MobiDB-lite"/>
    </source>
</evidence>
<name>A0A162MQ12_9HYPO</name>
<protein>
    <submittedName>
        <fullName evidence="4">C6 zinc finger protein</fullName>
    </submittedName>
</protein>
<dbReference type="PANTHER" id="PTHR37534:SF40">
    <property type="entry name" value="ZN(2)-C6 FUNGAL-TYPE DOMAIN-CONTAINING PROTEIN"/>
    <property type="match status" value="1"/>
</dbReference>